<evidence type="ECO:0000313" key="1">
    <source>
        <dbReference type="EMBL" id="KAJ8708061.1"/>
    </source>
</evidence>
<protein>
    <submittedName>
        <fullName evidence="1">Uncharacterized protein</fullName>
    </submittedName>
</protein>
<sequence length="400" mass="45454">MYKVQCVLVLALYVGLVHSWDYTNSDYGQPLITLDHGVPTDVAIDSCNGFLYWMQTNTTTTVIERVKFDGSERKFITQISSFKLNSTLTIVPHSLTIDIQKQRKTRAITVPNPVSKLLTVANDCLLYLNLRYDKDIAVWKLGKLEYTENRNPFQVPSRNIYAGVAANYKIKDQIREIEKCESLSNLDLRCDYCVHGSKIVGKPMCKCKPGYIGKRCDVTVCKNYCINGNCTFDDKANPQCSCDAGYYGKRCEISKCTAYCQNKGVCSMKNNKPVCDCKKTNFTGPRCELSKCYNYCIYGDCSIDKAGKAQCRCEAEYEGKRCAVKKCREYCLNDGQCSLNKNKDPVCKCEEHYAGKRCQVLNCYKYCRTMRCKIKSMCSCVPGFTGASFKMDMIEFFMLK</sequence>
<comment type="caution">
    <text evidence="1">The sequence shown here is derived from an EMBL/GenBank/DDBJ whole genome shotgun (WGS) entry which is preliminary data.</text>
</comment>
<proteinExistence type="predicted"/>
<accession>A0ACC2Q4R4</accession>
<organism evidence="1 2">
    <name type="scientific">Mythimna loreyi</name>
    <dbReference type="NCBI Taxonomy" id="667449"/>
    <lineage>
        <taxon>Eukaryota</taxon>
        <taxon>Metazoa</taxon>
        <taxon>Ecdysozoa</taxon>
        <taxon>Arthropoda</taxon>
        <taxon>Hexapoda</taxon>
        <taxon>Insecta</taxon>
        <taxon>Pterygota</taxon>
        <taxon>Neoptera</taxon>
        <taxon>Endopterygota</taxon>
        <taxon>Lepidoptera</taxon>
        <taxon>Glossata</taxon>
        <taxon>Ditrysia</taxon>
        <taxon>Noctuoidea</taxon>
        <taxon>Noctuidae</taxon>
        <taxon>Noctuinae</taxon>
        <taxon>Hadenini</taxon>
        <taxon>Mythimna</taxon>
    </lineage>
</organism>
<evidence type="ECO:0000313" key="2">
    <source>
        <dbReference type="Proteomes" id="UP001231649"/>
    </source>
</evidence>
<name>A0ACC2Q4R4_9NEOP</name>
<reference evidence="1" key="1">
    <citation type="submission" date="2023-03" db="EMBL/GenBank/DDBJ databases">
        <title>Chromosome-level genomes of two armyworms, Mythimna separata and Mythimna loreyi, provide insights into the biosynthesis and reception of sex pheromones.</title>
        <authorList>
            <person name="Zhao H."/>
        </authorList>
    </citation>
    <scope>NUCLEOTIDE SEQUENCE</scope>
    <source>
        <strain evidence="1">BeijingLab</strain>
    </source>
</reference>
<gene>
    <name evidence="1" type="ORF">PYW08_010427</name>
</gene>
<dbReference type="Proteomes" id="UP001231649">
    <property type="component" value="Chromosome 26"/>
</dbReference>
<keyword evidence="2" id="KW-1185">Reference proteome</keyword>
<dbReference type="EMBL" id="CM056802">
    <property type="protein sequence ID" value="KAJ8708061.1"/>
    <property type="molecule type" value="Genomic_DNA"/>
</dbReference>